<keyword evidence="3" id="KW-0472">Membrane</keyword>
<dbReference type="KEGG" id="same:SAMCFNEI73_pC0450"/>
<dbReference type="EC" id="2.5.1.18" evidence="3"/>
<dbReference type="OrthoDB" id="9805228at2"/>
<organism evidence="3 4">
    <name type="scientific">Sinorhizobium americanum</name>
    <dbReference type="NCBI Taxonomy" id="194963"/>
    <lineage>
        <taxon>Bacteria</taxon>
        <taxon>Pseudomonadati</taxon>
        <taxon>Pseudomonadota</taxon>
        <taxon>Alphaproteobacteria</taxon>
        <taxon>Hyphomicrobiales</taxon>
        <taxon>Rhizobiaceae</taxon>
        <taxon>Sinorhizobium/Ensifer group</taxon>
        <taxon>Sinorhizobium</taxon>
    </lineage>
</organism>
<protein>
    <submittedName>
        <fullName evidence="3">Glutathione S-transferase-related transmembrane protein</fullName>
        <ecNumber evidence="3">2.5.1.18</ecNumber>
    </submittedName>
</protein>
<keyword evidence="3" id="KW-0812">Transmembrane</keyword>
<dbReference type="GO" id="GO:0004364">
    <property type="term" value="F:glutathione transferase activity"/>
    <property type="evidence" value="ECO:0007669"/>
    <property type="project" value="UniProtKB-EC"/>
</dbReference>
<keyword evidence="3" id="KW-0808">Transferase</keyword>
<reference evidence="3 4" key="1">
    <citation type="submission" date="2015-10" db="EMBL/GenBank/DDBJ databases">
        <title>Genomic differences between typical nodule nitrogen-fixing rhizobial strains and those coming from bean seeds.</title>
        <authorList>
            <person name="Peralta H."/>
            <person name="Aguilar-Vera A."/>
            <person name="Diaz R."/>
            <person name="Mora Y."/>
            <person name="Martinez-Batallar G."/>
            <person name="Salazar E."/>
            <person name="Vargas-Lagunas C."/>
            <person name="Encarnacion S."/>
            <person name="Girard L."/>
            <person name="Mora J."/>
        </authorList>
    </citation>
    <scope>NUCLEOTIDE SEQUENCE [LARGE SCALE GENOMIC DNA]</scope>
    <source>
        <strain evidence="3 4">CFNEI 73</strain>
        <plasmid evidence="3 4">C</plasmid>
    </source>
</reference>
<keyword evidence="4" id="KW-1185">Reference proteome</keyword>
<dbReference type="InterPro" id="IPR013538">
    <property type="entry name" value="ASHA1/2-like_C"/>
</dbReference>
<evidence type="ECO:0000313" key="4">
    <source>
        <dbReference type="Proteomes" id="UP000182306"/>
    </source>
</evidence>
<dbReference type="CDD" id="cd07814">
    <property type="entry name" value="SRPBCC_CalC_Aha1-like"/>
    <property type="match status" value="1"/>
</dbReference>
<evidence type="ECO:0000313" key="3">
    <source>
        <dbReference type="EMBL" id="APG94171.1"/>
    </source>
</evidence>
<dbReference type="Gene3D" id="3.30.530.20">
    <property type="match status" value="1"/>
</dbReference>
<keyword evidence="3" id="KW-0614">Plasmid</keyword>
<dbReference type="AlphaFoldDB" id="A0A1L3LVS3"/>
<dbReference type="Proteomes" id="UP000182306">
    <property type="component" value="Plasmid C"/>
</dbReference>
<proteinExistence type="inferred from homology"/>
<accession>A0A1L3LVS3</accession>
<dbReference type="SUPFAM" id="SSF55961">
    <property type="entry name" value="Bet v1-like"/>
    <property type="match status" value="1"/>
</dbReference>
<comment type="similarity">
    <text evidence="1">Belongs to the AHA1 family.</text>
</comment>
<dbReference type="Pfam" id="PF08327">
    <property type="entry name" value="AHSA1"/>
    <property type="match status" value="1"/>
</dbReference>
<gene>
    <name evidence="3" type="primary">gst</name>
    <name evidence="3" type="ORF">SAMCFNEI73_pC0450</name>
</gene>
<evidence type="ECO:0000256" key="1">
    <source>
        <dbReference type="ARBA" id="ARBA00006817"/>
    </source>
</evidence>
<feature type="domain" description="Activator of Hsp90 ATPase homologue 1/2-like C-terminal" evidence="2">
    <location>
        <begin position="19"/>
        <end position="146"/>
    </location>
</feature>
<evidence type="ECO:0000259" key="2">
    <source>
        <dbReference type="Pfam" id="PF08327"/>
    </source>
</evidence>
<dbReference type="InterPro" id="IPR023393">
    <property type="entry name" value="START-like_dom_sf"/>
</dbReference>
<sequence length="154" mass="17446">MNAPSLKEEIALTITRVLAAPREMVFKVWTTPEHLARWWGPKDFTAPSIAADFHEGGAWRSCIRSPEGQDYWARGIYREIVPPSRIVFTFAWEEEGALDTLITVTFEQVAGGTRLTFRQAPFATVESRDSHAEGWGECMDRLDAYVVALKEDIQ</sequence>
<dbReference type="RefSeq" id="WP_064253261.1">
    <property type="nucleotide sequence ID" value="NZ_CP013110.1"/>
</dbReference>
<geneLocation type="plasmid" evidence="3 4">
    <name>C</name>
</geneLocation>
<dbReference type="EMBL" id="CP013110">
    <property type="protein sequence ID" value="APG94171.1"/>
    <property type="molecule type" value="Genomic_DNA"/>
</dbReference>
<name>A0A1L3LVS3_9HYPH</name>